<dbReference type="Proteomes" id="UP000002051">
    <property type="component" value="Unassembled WGS sequence"/>
</dbReference>
<name>G7KVD2_MEDTR</name>
<proteinExistence type="predicted"/>
<dbReference type="EMBL" id="CM001223">
    <property type="protein sequence ID" value="AES81474.1"/>
    <property type="molecule type" value="Genomic_DNA"/>
</dbReference>
<reference evidence="1 3" key="2">
    <citation type="journal article" date="2014" name="BMC Genomics">
        <title>An improved genome release (version Mt4.0) for the model legume Medicago truncatula.</title>
        <authorList>
            <person name="Tang H."/>
            <person name="Krishnakumar V."/>
            <person name="Bidwell S."/>
            <person name="Rosen B."/>
            <person name="Chan A."/>
            <person name="Zhou S."/>
            <person name="Gentzbittel L."/>
            <person name="Childs K.L."/>
            <person name="Yandell M."/>
            <person name="Gundlach H."/>
            <person name="Mayer K.F."/>
            <person name="Schwartz D.C."/>
            <person name="Town C.D."/>
        </authorList>
    </citation>
    <scope>GENOME REANNOTATION</scope>
    <source>
        <strain evidence="2 3">cv. Jemalong A17</strain>
    </source>
</reference>
<evidence type="ECO:0000313" key="3">
    <source>
        <dbReference type="Proteomes" id="UP000002051"/>
    </source>
</evidence>
<dbReference type="AlphaFoldDB" id="G7KVD2"/>
<organism evidence="1 3">
    <name type="scientific">Medicago truncatula</name>
    <name type="common">Barrel medic</name>
    <name type="synonym">Medicago tribuloides</name>
    <dbReference type="NCBI Taxonomy" id="3880"/>
    <lineage>
        <taxon>Eukaryota</taxon>
        <taxon>Viridiplantae</taxon>
        <taxon>Streptophyta</taxon>
        <taxon>Embryophyta</taxon>
        <taxon>Tracheophyta</taxon>
        <taxon>Spermatophyta</taxon>
        <taxon>Magnoliopsida</taxon>
        <taxon>eudicotyledons</taxon>
        <taxon>Gunneridae</taxon>
        <taxon>Pentapetalae</taxon>
        <taxon>rosids</taxon>
        <taxon>fabids</taxon>
        <taxon>Fabales</taxon>
        <taxon>Fabaceae</taxon>
        <taxon>Papilionoideae</taxon>
        <taxon>50 kb inversion clade</taxon>
        <taxon>NPAAA clade</taxon>
        <taxon>Hologalegina</taxon>
        <taxon>IRL clade</taxon>
        <taxon>Trifolieae</taxon>
        <taxon>Medicago</taxon>
    </lineage>
</organism>
<protein>
    <submittedName>
        <fullName evidence="1 2">Uncharacterized protein</fullName>
    </submittedName>
</protein>
<keyword evidence="3" id="KW-1185">Reference proteome</keyword>
<dbReference type="HOGENOM" id="CLU_170620_0_0_1"/>
<reference evidence="2" key="3">
    <citation type="submission" date="2015-04" db="UniProtKB">
        <authorList>
            <consortium name="EnsemblPlants"/>
        </authorList>
    </citation>
    <scope>IDENTIFICATION</scope>
    <source>
        <strain evidence="2">cv. Jemalong A17</strain>
    </source>
</reference>
<evidence type="ECO:0000313" key="2">
    <source>
        <dbReference type="EnsemblPlants" id="AES81474"/>
    </source>
</evidence>
<evidence type="ECO:0000313" key="1">
    <source>
        <dbReference type="EMBL" id="AES81474.1"/>
    </source>
</evidence>
<reference evidence="1 3" key="1">
    <citation type="journal article" date="2011" name="Nature">
        <title>The Medicago genome provides insight into the evolution of rhizobial symbioses.</title>
        <authorList>
            <person name="Young N.D."/>
            <person name="Debelle F."/>
            <person name="Oldroyd G.E."/>
            <person name="Geurts R."/>
            <person name="Cannon S.B."/>
            <person name="Udvardi M.K."/>
            <person name="Benedito V.A."/>
            <person name="Mayer K.F."/>
            <person name="Gouzy J."/>
            <person name="Schoof H."/>
            <person name="Van de Peer Y."/>
            <person name="Proost S."/>
            <person name="Cook D.R."/>
            <person name="Meyers B.C."/>
            <person name="Spannagl M."/>
            <person name="Cheung F."/>
            <person name="De Mita S."/>
            <person name="Krishnakumar V."/>
            <person name="Gundlach H."/>
            <person name="Zhou S."/>
            <person name="Mudge J."/>
            <person name="Bharti A.K."/>
            <person name="Murray J.D."/>
            <person name="Naoumkina M.A."/>
            <person name="Rosen B."/>
            <person name="Silverstein K.A."/>
            <person name="Tang H."/>
            <person name="Rombauts S."/>
            <person name="Zhao P.X."/>
            <person name="Zhou P."/>
            <person name="Barbe V."/>
            <person name="Bardou P."/>
            <person name="Bechner M."/>
            <person name="Bellec A."/>
            <person name="Berger A."/>
            <person name="Berges H."/>
            <person name="Bidwell S."/>
            <person name="Bisseling T."/>
            <person name="Choisne N."/>
            <person name="Couloux A."/>
            <person name="Denny R."/>
            <person name="Deshpande S."/>
            <person name="Dai X."/>
            <person name="Doyle J.J."/>
            <person name="Dudez A.M."/>
            <person name="Farmer A.D."/>
            <person name="Fouteau S."/>
            <person name="Franken C."/>
            <person name="Gibelin C."/>
            <person name="Gish J."/>
            <person name="Goldstein S."/>
            <person name="Gonzalez A.J."/>
            <person name="Green P.J."/>
            <person name="Hallab A."/>
            <person name="Hartog M."/>
            <person name="Hua A."/>
            <person name="Humphray S.J."/>
            <person name="Jeong D.H."/>
            <person name="Jing Y."/>
            <person name="Jocker A."/>
            <person name="Kenton S.M."/>
            <person name="Kim D.J."/>
            <person name="Klee K."/>
            <person name="Lai H."/>
            <person name="Lang C."/>
            <person name="Lin S."/>
            <person name="Macmil S.L."/>
            <person name="Magdelenat G."/>
            <person name="Matthews L."/>
            <person name="McCorrison J."/>
            <person name="Monaghan E.L."/>
            <person name="Mun J.H."/>
            <person name="Najar F.Z."/>
            <person name="Nicholson C."/>
            <person name="Noirot C."/>
            <person name="O'Bleness M."/>
            <person name="Paule C.R."/>
            <person name="Poulain J."/>
            <person name="Prion F."/>
            <person name="Qin B."/>
            <person name="Qu C."/>
            <person name="Retzel E.F."/>
            <person name="Riddle C."/>
            <person name="Sallet E."/>
            <person name="Samain S."/>
            <person name="Samson N."/>
            <person name="Sanders I."/>
            <person name="Saurat O."/>
            <person name="Scarpelli C."/>
            <person name="Schiex T."/>
            <person name="Segurens B."/>
            <person name="Severin A.J."/>
            <person name="Sherrier D.J."/>
            <person name="Shi R."/>
            <person name="Sims S."/>
            <person name="Singer S.R."/>
            <person name="Sinharoy S."/>
            <person name="Sterck L."/>
            <person name="Viollet A."/>
            <person name="Wang B.B."/>
            <person name="Wang K."/>
            <person name="Wang M."/>
            <person name="Wang X."/>
            <person name="Warfsmann J."/>
            <person name="Weissenbach J."/>
            <person name="White D.D."/>
            <person name="White J.D."/>
            <person name="Wiley G.B."/>
            <person name="Wincker P."/>
            <person name="Xing Y."/>
            <person name="Yang L."/>
            <person name="Yao Z."/>
            <person name="Ying F."/>
            <person name="Zhai J."/>
            <person name="Zhou L."/>
            <person name="Zuber A."/>
            <person name="Denarie J."/>
            <person name="Dixon R.A."/>
            <person name="May G.D."/>
            <person name="Schwartz D.C."/>
            <person name="Rogers J."/>
            <person name="Quetier F."/>
            <person name="Town C.D."/>
            <person name="Roe B.A."/>
        </authorList>
    </citation>
    <scope>NUCLEOTIDE SEQUENCE [LARGE SCALE GENOMIC DNA]</scope>
    <source>
        <strain evidence="1">A17</strain>
        <strain evidence="2 3">cv. Jemalong A17</strain>
    </source>
</reference>
<accession>G7KVD2</accession>
<dbReference type="PaxDb" id="3880-AES81474"/>
<dbReference type="EnsemblPlants" id="AES81474">
    <property type="protein sequence ID" value="AES81474"/>
    <property type="gene ID" value="MTR_7g093150"/>
</dbReference>
<gene>
    <name evidence="1" type="ordered locus">MTR_7g093150</name>
</gene>
<sequence>MISKMVSEPLQDPLGHVLSDFRYWTTHYLCSRIKFNSAGREVCVKSSTSDMTWSDNVFISRSNAHLTSWFCGVVLGPTMISKITQANKD</sequence>